<feature type="transmembrane region" description="Helical" evidence="6">
    <location>
        <begin position="439"/>
        <end position="461"/>
    </location>
</feature>
<keyword evidence="2" id="KW-1003">Cell membrane</keyword>
<evidence type="ECO:0000256" key="4">
    <source>
        <dbReference type="ARBA" id="ARBA00022989"/>
    </source>
</evidence>
<evidence type="ECO:0000256" key="5">
    <source>
        <dbReference type="ARBA" id="ARBA00023136"/>
    </source>
</evidence>
<evidence type="ECO:0000313" key="8">
    <source>
        <dbReference type="EMBL" id="QCY48006.1"/>
    </source>
</evidence>
<name>A0A5B7WV68_9MICC</name>
<dbReference type="AlphaFoldDB" id="A0A5B7WV68"/>
<feature type="transmembrane region" description="Helical" evidence="6">
    <location>
        <begin position="586"/>
        <end position="607"/>
    </location>
</feature>
<feature type="transmembrane region" description="Helical" evidence="6">
    <location>
        <begin position="270"/>
        <end position="291"/>
    </location>
</feature>
<gene>
    <name evidence="8" type="ORF">GcLGCM259_2298</name>
</gene>
<evidence type="ECO:0000259" key="7">
    <source>
        <dbReference type="Pfam" id="PF05425"/>
    </source>
</evidence>
<dbReference type="Proteomes" id="UP000307000">
    <property type="component" value="Chromosome"/>
</dbReference>
<organism evidence="8 9">
    <name type="scientific">Glutamicibacter creatinolyticus</name>
    <dbReference type="NCBI Taxonomy" id="162496"/>
    <lineage>
        <taxon>Bacteria</taxon>
        <taxon>Bacillati</taxon>
        <taxon>Actinomycetota</taxon>
        <taxon>Actinomycetes</taxon>
        <taxon>Micrococcales</taxon>
        <taxon>Micrococcaceae</taxon>
        <taxon>Glutamicibacter</taxon>
    </lineage>
</organism>
<dbReference type="Pfam" id="PF09678">
    <property type="entry name" value="Caa3_CtaG"/>
    <property type="match status" value="1"/>
</dbReference>
<keyword evidence="4 6" id="KW-1133">Transmembrane helix</keyword>
<feature type="transmembrane region" description="Helical" evidence="6">
    <location>
        <begin position="191"/>
        <end position="212"/>
    </location>
</feature>
<feature type="transmembrane region" description="Helical" evidence="6">
    <location>
        <begin position="66"/>
        <end position="86"/>
    </location>
</feature>
<keyword evidence="5 6" id="KW-0472">Membrane</keyword>
<accession>A0A5B7WV68</accession>
<feature type="transmembrane region" description="Helical" evidence="6">
    <location>
        <begin position="343"/>
        <end position="364"/>
    </location>
</feature>
<dbReference type="KEGG" id="gcr:GcLGCM259_2298"/>
<dbReference type="InterPro" id="IPR019108">
    <property type="entry name" value="Caa3_assmbl_CtaG-rel"/>
</dbReference>
<feature type="transmembrane region" description="Helical" evidence="6">
    <location>
        <begin position="117"/>
        <end position="138"/>
    </location>
</feature>
<evidence type="ECO:0000256" key="2">
    <source>
        <dbReference type="ARBA" id="ARBA00022475"/>
    </source>
</evidence>
<evidence type="ECO:0000256" key="6">
    <source>
        <dbReference type="SAM" id="Phobius"/>
    </source>
</evidence>
<feature type="transmembrane region" description="Helical" evidence="6">
    <location>
        <begin position="407"/>
        <end position="427"/>
    </location>
</feature>
<dbReference type="GO" id="GO:0005886">
    <property type="term" value="C:plasma membrane"/>
    <property type="evidence" value="ECO:0007669"/>
    <property type="project" value="UniProtKB-SubCell"/>
</dbReference>
<feature type="transmembrane region" description="Helical" evidence="6">
    <location>
        <begin position="20"/>
        <end position="46"/>
    </location>
</feature>
<dbReference type="RefSeq" id="WP_138926702.1">
    <property type="nucleotide sequence ID" value="NZ_CP034412.1"/>
</dbReference>
<feature type="transmembrane region" description="Helical" evidence="6">
    <location>
        <begin position="303"/>
        <end position="323"/>
    </location>
</feature>
<dbReference type="EMBL" id="CP034412">
    <property type="protein sequence ID" value="QCY48006.1"/>
    <property type="molecule type" value="Genomic_DNA"/>
</dbReference>
<dbReference type="GO" id="GO:0006825">
    <property type="term" value="P:copper ion transport"/>
    <property type="evidence" value="ECO:0007669"/>
    <property type="project" value="InterPro"/>
</dbReference>
<dbReference type="InterPro" id="IPR032694">
    <property type="entry name" value="CopC/D"/>
</dbReference>
<evidence type="ECO:0000256" key="1">
    <source>
        <dbReference type="ARBA" id="ARBA00004651"/>
    </source>
</evidence>
<dbReference type="PANTHER" id="PTHR34820:SF4">
    <property type="entry name" value="INNER MEMBRANE PROTEIN YEBZ"/>
    <property type="match status" value="1"/>
</dbReference>
<feature type="transmembrane region" description="Helical" evidence="6">
    <location>
        <begin position="158"/>
        <end position="184"/>
    </location>
</feature>
<dbReference type="PANTHER" id="PTHR34820">
    <property type="entry name" value="INNER MEMBRANE PROTEIN YEBZ"/>
    <property type="match status" value="1"/>
</dbReference>
<evidence type="ECO:0000256" key="3">
    <source>
        <dbReference type="ARBA" id="ARBA00022692"/>
    </source>
</evidence>
<feature type="transmembrane region" description="Helical" evidence="6">
    <location>
        <begin position="557"/>
        <end position="574"/>
    </location>
</feature>
<evidence type="ECO:0000313" key="9">
    <source>
        <dbReference type="Proteomes" id="UP000307000"/>
    </source>
</evidence>
<feature type="transmembrane region" description="Helical" evidence="6">
    <location>
        <begin position="473"/>
        <end position="496"/>
    </location>
</feature>
<comment type="subcellular location">
    <subcellularLocation>
        <location evidence="1">Cell membrane</location>
        <topology evidence="1">Multi-pass membrane protein</topology>
    </subcellularLocation>
</comment>
<dbReference type="Pfam" id="PF05425">
    <property type="entry name" value="CopD"/>
    <property type="match status" value="1"/>
</dbReference>
<protein>
    <submittedName>
        <fullName evidence="8">SDR family NAD(P)-dependent oxidoreductase</fullName>
    </submittedName>
</protein>
<dbReference type="InterPro" id="IPR008457">
    <property type="entry name" value="Cu-R_CopD_dom"/>
</dbReference>
<feature type="transmembrane region" description="Helical" evidence="6">
    <location>
        <begin position="526"/>
        <end position="545"/>
    </location>
</feature>
<proteinExistence type="predicted"/>
<sequence>MATQSREPRQAELGMPVPKLTRFIIPGVLGMVVAFLLAVLVGGITAPRLLADPGGFVRWALPISRIIHHTAMSVAIAALIFASCIIPRSTKSRRPTAENPVTDAGTEHPSFTRAMNLAAGAGVVWTLAAGSVLILTFWDLAGVPINFEPNYTAAILDYILQIATGRAWAWMIVISAIVTSLALAVRSQVGVGLVAGFSLLGIVPLAFIGHAAGGDDHYAAVNGIGLHLLAVVLWFGGLVVLGLLTPTLTGPAPGRYQDRPLLLGVVLRRYSTLAAGAIVLMAGSGLVSALIRITDWDQWLSPYGTLVITKIVLTLILGALGLAHRNWNIPRLLAGKVSAVAAAWRVIAVEVALMGATMSVATVLSRTAPPTPDDPPTEPTPARLLTGYELPEPLQTSSWFTVWRPDWLWVAVCVFLLVFYLWAFITLRRRGDKPSVLRLISWIVGLVALFYVTSGALTVYGKIQFSVHMIDHMSLTMIVPIFLVLGAPVTLALKVLPTRTDGTRGAREWILWLVHSPYSKVITHPIFAAVNFAGSIVIFYFTPILEPAMRYHAGHELMNVHFLLTGYLFVLSHIEADPIPFRFNYPFRLLLLLATVAFHAFFAVALMSTDTLLAADWFGNMGRTWGGSALEDQVVGAGAMWAIGEVPTLVIAIAVMITWARSDDREKKRVDRQADRDGDADLAAYNEMFARLKQMDKKMEQQVEHREHRGS</sequence>
<feature type="transmembrane region" description="Helical" evidence="6">
    <location>
        <begin position="224"/>
        <end position="249"/>
    </location>
</feature>
<keyword evidence="3 6" id="KW-0812">Transmembrane</keyword>
<feature type="domain" description="Copper resistance protein D" evidence="7">
    <location>
        <begin position="266"/>
        <end position="364"/>
    </location>
</feature>
<reference evidence="8 9" key="1">
    <citation type="submission" date="2018-12" db="EMBL/GenBank/DDBJ databases">
        <title>Complete Genome Sequence of Glutamicibacter creatinolyticus strain LGCM259,isolated from an abscess of a 12-year-old mare in Italy.</title>
        <authorList>
            <person name="Santos R.G."/>
            <person name="Silva A.L."/>
            <person name="Seyffert N."/>
            <person name="Castro T.L.P."/>
            <person name="Attili A.R."/>
            <person name="Rifici C."/>
            <person name="Mazzullo G."/>
            <person name="Brenig B."/>
            <person name="Venanzi F."/>
            <person name="Azevedo V."/>
        </authorList>
    </citation>
    <scope>NUCLEOTIDE SEQUENCE [LARGE SCALE GENOMIC DNA]</scope>
    <source>
        <strain evidence="8 9">LGCM 259</strain>
    </source>
</reference>
<keyword evidence="9" id="KW-1185">Reference proteome</keyword>
<feature type="transmembrane region" description="Helical" evidence="6">
    <location>
        <begin position="639"/>
        <end position="660"/>
    </location>
</feature>